<feature type="non-terminal residue" evidence="3">
    <location>
        <position position="94"/>
    </location>
</feature>
<feature type="non-terminal residue" evidence="3">
    <location>
        <position position="1"/>
    </location>
</feature>
<feature type="region of interest" description="Disordered" evidence="1">
    <location>
        <begin position="1"/>
        <end position="20"/>
    </location>
</feature>
<evidence type="ECO:0000256" key="2">
    <source>
        <dbReference type="SAM" id="Phobius"/>
    </source>
</evidence>
<keyword evidence="2" id="KW-0472">Membrane</keyword>
<name>A0AAV5TCJ1_9BILA</name>
<dbReference type="AlphaFoldDB" id="A0AAV5TCJ1"/>
<dbReference type="Proteomes" id="UP001432027">
    <property type="component" value="Unassembled WGS sequence"/>
</dbReference>
<evidence type="ECO:0000313" key="4">
    <source>
        <dbReference type="Proteomes" id="UP001432027"/>
    </source>
</evidence>
<keyword evidence="2" id="KW-0812">Transmembrane</keyword>
<dbReference type="EMBL" id="BTSX01000003">
    <property type="protein sequence ID" value="GMS91469.1"/>
    <property type="molecule type" value="Genomic_DNA"/>
</dbReference>
<gene>
    <name evidence="3" type="ORF">PENTCL1PPCAC_13644</name>
</gene>
<proteinExistence type="predicted"/>
<keyword evidence="4" id="KW-1185">Reference proteome</keyword>
<comment type="caution">
    <text evidence="3">The sequence shown here is derived from an EMBL/GenBank/DDBJ whole genome shotgun (WGS) entry which is preliminary data.</text>
</comment>
<protein>
    <submittedName>
        <fullName evidence="3">Uncharacterized protein</fullName>
    </submittedName>
</protein>
<organism evidence="3 4">
    <name type="scientific">Pristionchus entomophagus</name>
    <dbReference type="NCBI Taxonomy" id="358040"/>
    <lineage>
        <taxon>Eukaryota</taxon>
        <taxon>Metazoa</taxon>
        <taxon>Ecdysozoa</taxon>
        <taxon>Nematoda</taxon>
        <taxon>Chromadorea</taxon>
        <taxon>Rhabditida</taxon>
        <taxon>Rhabditina</taxon>
        <taxon>Diplogasteromorpha</taxon>
        <taxon>Diplogasteroidea</taxon>
        <taxon>Neodiplogasteridae</taxon>
        <taxon>Pristionchus</taxon>
    </lineage>
</organism>
<reference evidence="3" key="1">
    <citation type="submission" date="2023-10" db="EMBL/GenBank/DDBJ databases">
        <title>Genome assembly of Pristionchus species.</title>
        <authorList>
            <person name="Yoshida K."/>
            <person name="Sommer R.J."/>
        </authorList>
    </citation>
    <scope>NUCLEOTIDE SEQUENCE</scope>
    <source>
        <strain evidence="3">RS0144</strain>
    </source>
</reference>
<evidence type="ECO:0000313" key="3">
    <source>
        <dbReference type="EMBL" id="GMS91469.1"/>
    </source>
</evidence>
<evidence type="ECO:0000256" key="1">
    <source>
        <dbReference type="SAM" id="MobiDB-lite"/>
    </source>
</evidence>
<feature type="transmembrane region" description="Helical" evidence="2">
    <location>
        <begin position="20"/>
        <end position="43"/>
    </location>
</feature>
<feature type="compositionally biased region" description="Basic and acidic residues" evidence="1">
    <location>
        <begin position="1"/>
        <end position="17"/>
    </location>
</feature>
<feature type="region of interest" description="Disordered" evidence="1">
    <location>
        <begin position="50"/>
        <end position="73"/>
    </location>
</feature>
<feature type="compositionally biased region" description="Basic and acidic residues" evidence="1">
    <location>
        <begin position="52"/>
        <end position="73"/>
    </location>
</feature>
<sequence length="94" mass="10584">LVNDRNDVNKSPTKGEARGGLTYPIMNFFCILLIFSLLAVAFVRSDPLSKMGTEHHRDMSKTAGDKAKRGFDQKVQKRLARSVMYTIDKSYTEG</sequence>
<keyword evidence="2" id="KW-1133">Transmembrane helix</keyword>
<accession>A0AAV5TCJ1</accession>